<dbReference type="SMART" id="SM00388">
    <property type="entry name" value="HisKA"/>
    <property type="match status" value="1"/>
</dbReference>
<dbReference type="PANTHER" id="PTHR43711:SF1">
    <property type="entry name" value="HISTIDINE KINASE 1"/>
    <property type="match status" value="1"/>
</dbReference>
<evidence type="ECO:0000256" key="12">
    <source>
        <dbReference type="SAM" id="Phobius"/>
    </source>
</evidence>
<dbReference type="InterPro" id="IPR003661">
    <property type="entry name" value="HisK_dim/P_dom"/>
</dbReference>
<dbReference type="EC" id="2.7.13.3" evidence="3"/>
<evidence type="ECO:0000256" key="9">
    <source>
        <dbReference type="ARBA" id="ARBA00022840"/>
    </source>
</evidence>
<dbReference type="CDD" id="cd06225">
    <property type="entry name" value="HAMP"/>
    <property type="match status" value="1"/>
</dbReference>
<dbReference type="AlphaFoldDB" id="A0A398CH67"/>
<dbReference type="Gene3D" id="3.30.565.10">
    <property type="entry name" value="Histidine kinase-like ATPase, C-terminal domain"/>
    <property type="match status" value="1"/>
</dbReference>
<sequence length="347" mass="38190">MTLRKKLFLWIGGSATFALLIGLLIGSLWAAPPQDGAKAADSSGMTYLAAVLLLLFTIWAIASMASQQMTARLRSLVRRADRVAREGTLEGADDEPGHDEIAMLADSFNRIAGEWIQGEKLRNQLVSDAAHELRTPIAILRGHLETMWKGAAEIKRENLLSLLDETKRMTRLIQELQQISLAESGQLSLECSWVRFAPLIREVADIFGVEAEEKRIDLTYEDDTPQGFEVYCDAARIKQALINLIGNAIRYTPEQGAIWIRQSVAREGIVQVEVADTGPGIPAEKLPYIFHRFYRVDDSRTRTAGGTGLGLAIAKQFVETHGGTLVASSAEGKGTVFVMRLPVFPEA</sequence>
<evidence type="ECO:0000256" key="10">
    <source>
        <dbReference type="ARBA" id="ARBA00023012"/>
    </source>
</evidence>
<dbReference type="PROSITE" id="PS50885">
    <property type="entry name" value="HAMP"/>
    <property type="match status" value="1"/>
</dbReference>
<evidence type="ECO:0000256" key="3">
    <source>
        <dbReference type="ARBA" id="ARBA00012438"/>
    </source>
</evidence>
<dbReference type="PRINTS" id="PR00344">
    <property type="entry name" value="BCTRLSENSOR"/>
</dbReference>
<comment type="caution">
    <text evidence="15">The sequence shown here is derived from an EMBL/GenBank/DDBJ whole genome shotgun (WGS) entry which is preliminary data.</text>
</comment>
<dbReference type="SUPFAM" id="SSF55874">
    <property type="entry name" value="ATPase domain of HSP90 chaperone/DNA topoisomerase II/histidine kinase"/>
    <property type="match status" value="1"/>
</dbReference>
<comment type="catalytic activity">
    <reaction evidence="1">
        <text>ATP + protein L-histidine = ADP + protein N-phospho-L-histidine.</text>
        <dbReference type="EC" id="2.7.13.3"/>
    </reaction>
</comment>
<evidence type="ECO:0000259" key="14">
    <source>
        <dbReference type="PROSITE" id="PS50885"/>
    </source>
</evidence>
<evidence type="ECO:0000256" key="8">
    <source>
        <dbReference type="ARBA" id="ARBA00022777"/>
    </source>
</evidence>
<evidence type="ECO:0000256" key="1">
    <source>
        <dbReference type="ARBA" id="ARBA00000085"/>
    </source>
</evidence>
<keyword evidence="9" id="KW-0067">ATP-binding</keyword>
<dbReference type="PROSITE" id="PS50109">
    <property type="entry name" value="HIS_KIN"/>
    <property type="match status" value="1"/>
</dbReference>
<dbReference type="EMBL" id="QXJM01000039">
    <property type="protein sequence ID" value="RIE02093.1"/>
    <property type="molecule type" value="Genomic_DNA"/>
</dbReference>
<comment type="subcellular location">
    <subcellularLocation>
        <location evidence="2">Cell membrane</location>
        <topology evidence="2">Multi-pass membrane protein</topology>
    </subcellularLocation>
</comment>
<evidence type="ECO:0000313" key="15">
    <source>
        <dbReference type="EMBL" id="RIE02093.1"/>
    </source>
</evidence>
<name>A0A398CH67_9BACL</name>
<dbReference type="OrthoDB" id="9813151at2"/>
<dbReference type="InterPro" id="IPR003594">
    <property type="entry name" value="HATPase_dom"/>
</dbReference>
<evidence type="ECO:0000256" key="5">
    <source>
        <dbReference type="ARBA" id="ARBA00022553"/>
    </source>
</evidence>
<keyword evidence="6" id="KW-0808">Transferase</keyword>
<evidence type="ECO:0000259" key="13">
    <source>
        <dbReference type="PROSITE" id="PS50109"/>
    </source>
</evidence>
<evidence type="ECO:0000256" key="11">
    <source>
        <dbReference type="ARBA" id="ARBA00023136"/>
    </source>
</evidence>
<gene>
    <name evidence="15" type="ORF">D3H35_15145</name>
</gene>
<keyword evidence="11 12" id="KW-0472">Membrane</keyword>
<feature type="domain" description="HAMP" evidence="14">
    <location>
        <begin position="67"/>
        <end position="120"/>
    </location>
</feature>
<dbReference type="SUPFAM" id="SSF47384">
    <property type="entry name" value="Homodimeric domain of signal transducing histidine kinase"/>
    <property type="match status" value="1"/>
</dbReference>
<keyword evidence="10" id="KW-0902">Two-component regulatory system</keyword>
<protein>
    <recommendedName>
        <fullName evidence="3">histidine kinase</fullName>
        <ecNumber evidence="3">2.7.13.3</ecNumber>
    </recommendedName>
</protein>
<dbReference type="Proteomes" id="UP000266340">
    <property type="component" value="Unassembled WGS sequence"/>
</dbReference>
<keyword evidence="12" id="KW-1133">Transmembrane helix</keyword>
<keyword evidence="4" id="KW-1003">Cell membrane</keyword>
<keyword evidence="8 15" id="KW-0418">Kinase</keyword>
<proteinExistence type="predicted"/>
<evidence type="ECO:0000256" key="7">
    <source>
        <dbReference type="ARBA" id="ARBA00022741"/>
    </source>
</evidence>
<dbReference type="InterPro" id="IPR004358">
    <property type="entry name" value="Sig_transdc_His_kin-like_C"/>
</dbReference>
<accession>A0A398CH67</accession>
<keyword evidence="5" id="KW-0597">Phosphoprotein</keyword>
<dbReference type="InterPro" id="IPR003660">
    <property type="entry name" value="HAMP_dom"/>
</dbReference>
<dbReference type="CDD" id="cd16922">
    <property type="entry name" value="HATPase_EvgS-ArcB-TorS-like"/>
    <property type="match status" value="1"/>
</dbReference>
<dbReference type="InterPro" id="IPR036097">
    <property type="entry name" value="HisK_dim/P_sf"/>
</dbReference>
<dbReference type="InterPro" id="IPR005467">
    <property type="entry name" value="His_kinase_dom"/>
</dbReference>
<keyword evidence="12" id="KW-0812">Transmembrane</keyword>
<dbReference type="Pfam" id="PF02518">
    <property type="entry name" value="HATPase_c"/>
    <property type="match status" value="1"/>
</dbReference>
<evidence type="ECO:0000256" key="6">
    <source>
        <dbReference type="ARBA" id="ARBA00022679"/>
    </source>
</evidence>
<evidence type="ECO:0000256" key="4">
    <source>
        <dbReference type="ARBA" id="ARBA00022475"/>
    </source>
</evidence>
<dbReference type="CDD" id="cd00082">
    <property type="entry name" value="HisKA"/>
    <property type="match status" value="1"/>
</dbReference>
<dbReference type="Pfam" id="PF00512">
    <property type="entry name" value="HisKA"/>
    <property type="match status" value="1"/>
</dbReference>
<dbReference type="Pfam" id="PF00672">
    <property type="entry name" value="HAMP"/>
    <property type="match status" value="1"/>
</dbReference>
<dbReference type="RefSeq" id="WP_119150133.1">
    <property type="nucleotide sequence ID" value="NZ_JBHSOV010000009.1"/>
</dbReference>
<dbReference type="GO" id="GO:0005524">
    <property type="term" value="F:ATP binding"/>
    <property type="evidence" value="ECO:0007669"/>
    <property type="project" value="UniProtKB-KW"/>
</dbReference>
<keyword evidence="7" id="KW-0547">Nucleotide-binding</keyword>
<dbReference type="FunFam" id="3.30.565.10:FF:000006">
    <property type="entry name" value="Sensor histidine kinase WalK"/>
    <property type="match status" value="1"/>
</dbReference>
<dbReference type="GO" id="GO:0005886">
    <property type="term" value="C:plasma membrane"/>
    <property type="evidence" value="ECO:0007669"/>
    <property type="project" value="UniProtKB-SubCell"/>
</dbReference>
<dbReference type="GO" id="GO:0000155">
    <property type="term" value="F:phosphorelay sensor kinase activity"/>
    <property type="evidence" value="ECO:0007669"/>
    <property type="project" value="InterPro"/>
</dbReference>
<dbReference type="Gene3D" id="1.10.287.130">
    <property type="match status" value="1"/>
</dbReference>
<reference evidence="15 16" key="1">
    <citation type="submission" date="2018-09" db="EMBL/GenBank/DDBJ databases">
        <title>Cohnella cavernae sp. nov., isolated from a karst cave.</title>
        <authorList>
            <person name="Zhu H."/>
        </authorList>
    </citation>
    <scope>NUCLEOTIDE SEQUENCE [LARGE SCALE GENOMIC DNA]</scope>
    <source>
        <strain evidence="15 16">K2E09-144</strain>
    </source>
</reference>
<organism evidence="15 16">
    <name type="scientific">Cohnella faecalis</name>
    <dbReference type="NCBI Taxonomy" id="2315694"/>
    <lineage>
        <taxon>Bacteria</taxon>
        <taxon>Bacillati</taxon>
        <taxon>Bacillota</taxon>
        <taxon>Bacilli</taxon>
        <taxon>Bacillales</taxon>
        <taxon>Paenibacillaceae</taxon>
        <taxon>Cohnella</taxon>
    </lineage>
</organism>
<dbReference type="SMART" id="SM00387">
    <property type="entry name" value="HATPase_c"/>
    <property type="match status" value="1"/>
</dbReference>
<feature type="domain" description="Histidine kinase" evidence="13">
    <location>
        <begin position="128"/>
        <end position="345"/>
    </location>
</feature>
<dbReference type="InterPro" id="IPR036890">
    <property type="entry name" value="HATPase_C_sf"/>
</dbReference>
<keyword evidence="16" id="KW-1185">Reference proteome</keyword>
<dbReference type="Gene3D" id="6.10.340.10">
    <property type="match status" value="1"/>
</dbReference>
<evidence type="ECO:0000256" key="2">
    <source>
        <dbReference type="ARBA" id="ARBA00004651"/>
    </source>
</evidence>
<dbReference type="InterPro" id="IPR050736">
    <property type="entry name" value="Sensor_HK_Regulatory"/>
</dbReference>
<feature type="transmembrane region" description="Helical" evidence="12">
    <location>
        <begin position="46"/>
        <end position="65"/>
    </location>
</feature>
<dbReference type="SMART" id="SM00304">
    <property type="entry name" value="HAMP"/>
    <property type="match status" value="1"/>
</dbReference>
<dbReference type="PANTHER" id="PTHR43711">
    <property type="entry name" value="TWO-COMPONENT HISTIDINE KINASE"/>
    <property type="match status" value="1"/>
</dbReference>
<evidence type="ECO:0000313" key="16">
    <source>
        <dbReference type="Proteomes" id="UP000266340"/>
    </source>
</evidence>